<evidence type="ECO:0000256" key="1">
    <source>
        <dbReference type="ARBA" id="ARBA00022553"/>
    </source>
</evidence>
<dbReference type="FunFam" id="3.40.50.2300:FF:000018">
    <property type="entry name" value="DNA-binding transcriptional regulator NtrC"/>
    <property type="match status" value="1"/>
</dbReference>
<dbReference type="PROSITE" id="PS00675">
    <property type="entry name" value="SIGMA54_INTERACT_1"/>
    <property type="match status" value="1"/>
</dbReference>
<keyword evidence="5" id="KW-0805">Transcription regulation</keyword>
<evidence type="ECO:0000256" key="7">
    <source>
        <dbReference type="PROSITE-ProRule" id="PRU00169"/>
    </source>
</evidence>
<dbReference type="SUPFAM" id="SSF52540">
    <property type="entry name" value="P-loop containing nucleoside triphosphate hydrolases"/>
    <property type="match status" value="1"/>
</dbReference>
<accession>A0A1H8CVK0</accession>
<dbReference type="PANTHER" id="PTHR32071:SF57">
    <property type="entry name" value="C4-DICARBOXYLATE TRANSPORT TRANSCRIPTIONAL REGULATORY PROTEIN DCTD"/>
    <property type="match status" value="1"/>
</dbReference>
<evidence type="ECO:0000256" key="5">
    <source>
        <dbReference type="ARBA" id="ARBA00023015"/>
    </source>
</evidence>
<dbReference type="Pfam" id="PF25601">
    <property type="entry name" value="AAA_lid_14"/>
    <property type="match status" value="1"/>
</dbReference>
<dbReference type="SUPFAM" id="SSF46689">
    <property type="entry name" value="Homeodomain-like"/>
    <property type="match status" value="1"/>
</dbReference>
<dbReference type="GO" id="GO:0006355">
    <property type="term" value="P:regulation of DNA-templated transcription"/>
    <property type="evidence" value="ECO:0007669"/>
    <property type="project" value="InterPro"/>
</dbReference>
<dbReference type="InterPro" id="IPR001789">
    <property type="entry name" value="Sig_transdc_resp-reg_receiver"/>
</dbReference>
<reference evidence="11" key="1">
    <citation type="submission" date="2016-10" db="EMBL/GenBank/DDBJ databases">
        <authorList>
            <person name="Varghese N."/>
            <person name="Submissions S."/>
        </authorList>
    </citation>
    <scope>NUCLEOTIDE SEQUENCE [LARGE SCALE GENOMIC DNA]</scope>
    <source>
        <strain evidence="11">S6-262</strain>
    </source>
</reference>
<dbReference type="InterPro" id="IPR002197">
    <property type="entry name" value="HTH_Fis"/>
</dbReference>
<dbReference type="InterPro" id="IPR009057">
    <property type="entry name" value="Homeodomain-like_sf"/>
</dbReference>
<name>A0A1H8CVK0_9SPHN</name>
<evidence type="ECO:0000259" key="8">
    <source>
        <dbReference type="PROSITE" id="PS50045"/>
    </source>
</evidence>
<dbReference type="InterPro" id="IPR027417">
    <property type="entry name" value="P-loop_NTPase"/>
</dbReference>
<dbReference type="InterPro" id="IPR011006">
    <property type="entry name" value="CheY-like_superfamily"/>
</dbReference>
<evidence type="ECO:0000313" key="10">
    <source>
        <dbReference type="EMBL" id="SEM98902.1"/>
    </source>
</evidence>
<dbReference type="EMBL" id="FOCF01000003">
    <property type="protein sequence ID" value="SEM98902.1"/>
    <property type="molecule type" value="Genomic_DNA"/>
</dbReference>
<dbReference type="PROSITE" id="PS50110">
    <property type="entry name" value="RESPONSE_REGULATORY"/>
    <property type="match status" value="1"/>
</dbReference>
<dbReference type="InterPro" id="IPR002078">
    <property type="entry name" value="Sigma_54_int"/>
</dbReference>
<evidence type="ECO:0000256" key="6">
    <source>
        <dbReference type="ARBA" id="ARBA00023163"/>
    </source>
</evidence>
<keyword evidence="11" id="KW-1185">Reference proteome</keyword>
<dbReference type="Gene3D" id="1.10.10.60">
    <property type="entry name" value="Homeodomain-like"/>
    <property type="match status" value="1"/>
</dbReference>
<feature type="modified residue" description="4-aspartylphosphate" evidence="7">
    <location>
        <position position="61"/>
    </location>
</feature>
<gene>
    <name evidence="10" type="ORF">SAMN05192583_1765</name>
</gene>
<dbReference type="RefSeq" id="WP_244501465.1">
    <property type="nucleotide sequence ID" value="NZ_FOCF01000003.1"/>
</dbReference>
<dbReference type="Proteomes" id="UP000199206">
    <property type="component" value="Unassembled WGS sequence"/>
</dbReference>
<dbReference type="Gene3D" id="1.10.8.60">
    <property type="match status" value="1"/>
</dbReference>
<dbReference type="Pfam" id="PF00158">
    <property type="entry name" value="Sigma54_activat"/>
    <property type="match status" value="1"/>
</dbReference>
<dbReference type="PRINTS" id="PR01590">
    <property type="entry name" value="HTHFIS"/>
</dbReference>
<keyword evidence="3" id="KW-0067">ATP-binding</keyword>
<dbReference type="SMART" id="SM00448">
    <property type="entry name" value="REC"/>
    <property type="match status" value="1"/>
</dbReference>
<dbReference type="GO" id="GO:0000160">
    <property type="term" value="P:phosphorelay signal transduction system"/>
    <property type="evidence" value="ECO:0007669"/>
    <property type="project" value="UniProtKB-KW"/>
</dbReference>
<dbReference type="GO" id="GO:0043565">
    <property type="term" value="F:sequence-specific DNA binding"/>
    <property type="evidence" value="ECO:0007669"/>
    <property type="project" value="InterPro"/>
</dbReference>
<keyword evidence="6" id="KW-0804">Transcription</keyword>
<feature type="domain" description="Response regulatory" evidence="9">
    <location>
        <begin position="12"/>
        <end position="126"/>
    </location>
</feature>
<organism evidence="10 11">
    <name type="scientific">Sphingomonas gellani</name>
    <dbReference type="NCBI Taxonomy" id="1166340"/>
    <lineage>
        <taxon>Bacteria</taxon>
        <taxon>Pseudomonadati</taxon>
        <taxon>Pseudomonadota</taxon>
        <taxon>Alphaproteobacteria</taxon>
        <taxon>Sphingomonadales</taxon>
        <taxon>Sphingomonadaceae</taxon>
        <taxon>Sphingomonas</taxon>
    </lineage>
</organism>
<dbReference type="SMART" id="SM00382">
    <property type="entry name" value="AAA"/>
    <property type="match status" value="1"/>
</dbReference>
<feature type="domain" description="Sigma-54 factor interaction" evidence="8">
    <location>
        <begin position="150"/>
        <end position="359"/>
    </location>
</feature>
<dbReference type="Pfam" id="PF00072">
    <property type="entry name" value="Response_reg"/>
    <property type="match status" value="1"/>
</dbReference>
<dbReference type="InterPro" id="IPR058031">
    <property type="entry name" value="AAA_lid_NorR"/>
</dbReference>
<evidence type="ECO:0000256" key="4">
    <source>
        <dbReference type="ARBA" id="ARBA00023012"/>
    </source>
</evidence>
<dbReference type="PANTHER" id="PTHR32071">
    <property type="entry name" value="TRANSCRIPTIONAL REGULATORY PROTEIN"/>
    <property type="match status" value="1"/>
</dbReference>
<evidence type="ECO:0000256" key="3">
    <source>
        <dbReference type="ARBA" id="ARBA00022840"/>
    </source>
</evidence>
<dbReference type="AlphaFoldDB" id="A0A1H8CVK0"/>
<dbReference type="SUPFAM" id="SSF52172">
    <property type="entry name" value="CheY-like"/>
    <property type="match status" value="1"/>
</dbReference>
<proteinExistence type="predicted"/>
<dbReference type="Gene3D" id="3.40.50.2300">
    <property type="match status" value="1"/>
</dbReference>
<dbReference type="GO" id="GO:0005524">
    <property type="term" value="F:ATP binding"/>
    <property type="evidence" value="ECO:0007669"/>
    <property type="project" value="UniProtKB-KW"/>
</dbReference>
<evidence type="ECO:0000313" key="11">
    <source>
        <dbReference type="Proteomes" id="UP000199206"/>
    </source>
</evidence>
<keyword evidence="2" id="KW-0547">Nucleotide-binding</keyword>
<keyword evidence="1 7" id="KW-0597">Phosphoprotein</keyword>
<keyword evidence="4" id="KW-0902">Two-component regulatory system</keyword>
<dbReference type="PROSITE" id="PS50045">
    <property type="entry name" value="SIGMA54_INTERACT_4"/>
    <property type="match status" value="1"/>
</dbReference>
<dbReference type="CDD" id="cd00009">
    <property type="entry name" value="AAA"/>
    <property type="match status" value="1"/>
</dbReference>
<dbReference type="Pfam" id="PF02954">
    <property type="entry name" value="HTH_8"/>
    <property type="match status" value="1"/>
</dbReference>
<evidence type="ECO:0000259" key="9">
    <source>
        <dbReference type="PROSITE" id="PS50110"/>
    </source>
</evidence>
<dbReference type="Gene3D" id="3.40.50.300">
    <property type="entry name" value="P-loop containing nucleotide triphosphate hydrolases"/>
    <property type="match status" value="1"/>
</dbReference>
<dbReference type="STRING" id="1166340.SAMN05192583_1765"/>
<sequence>MSGSPSLTAPLVVALVDDDDDLRTATAQLLSLAGHEVRPFAAAAPALAAIDDSFPGVVVTDVRMPGMSGIELFRALVGRDAELPVILITGHGDVEMAVSALKDGAWDFLSKPFDPDALLAAVARAATARALAMENRRLRTLAEESAADELVGQSPAIRRLRTTLPVVADADLDVVLEGETGTGKQLLARLIHRASRRNRHRLVTLDCAVLPAAAEDAAFDAHGAISRAGRGTLFLDNLDRADERLQHRLAQFVERRAVALDTRDPVPVDARIIAAVDEGGRSRVLPTLFHRLAAVTLRLPPLAERPEDVPLLVAHFLAAQGGGRSQSARAPSDLAHLTGRRTWPGNVRELEMAVARAALGLDEAAPVSADLPLPERVRAYEQALIVDAVTRAGGEVSRAVDLLGIPRETFYYRVKRLGIDLKRLRGAPGAG</sequence>
<evidence type="ECO:0000256" key="2">
    <source>
        <dbReference type="ARBA" id="ARBA00022741"/>
    </source>
</evidence>
<dbReference type="InterPro" id="IPR003593">
    <property type="entry name" value="AAA+_ATPase"/>
</dbReference>
<protein>
    <submittedName>
        <fullName evidence="10">Two-component system, NtrC family, C4-dicarboxylate transport response regulator DctD</fullName>
    </submittedName>
</protein>
<dbReference type="InterPro" id="IPR025662">
    <property type="entry name" value="Sigma_54_int_dom_ATP-bd_1"/>
</dbReference>